<dbReference type="InterPro" id="IPR017852">
    <property type="entry name" value="GPI_EtnP_transferase_1_C"/>
</dbReference>
<dbReference type="Proteomes" id="UP000183567">
    <property type="component" value="Unassembled WGS sequence"/>
</dbReference>
<dbReference type="GO" id="GO:0016740">
    <property type="term" value="F:transferase activity"/>
    <property type="evidence" value="ECO:0007669"/>
    <property type="project" value="InterPro"/>
</dbReference>
<dbReference type="OrthoDB" id="2748310at2759"/>
<accession>A0A1J8Q143</accession>
<proteinExistence type="predicted"/>
<evidence type="ECO:0000313" key="2">
    <source>
        <dbReference type="EMBL" id="OJA14789.1"/>
    </source>
</evidence>
<feature type="domain" description="GPI ethanolamine phosphate transferase 1 C-terminal" evidence="1">
    <location>
        <begin position="1"/>
        <end position="71"/>
    </location>
</feature>
<gene>
    <name evidence="2" type="ORF">AZE42_13603</name>
</gene>
<dbReference type="AlphaFoldDB" id="A0A1J8Q143"/>
<dbReference type="Pfam" id="PF04987">
    <property type="entry name" value="PigN"/>
    <property type="match status" value="1"/>
</dbReference>
<dbReference type="STRING" id="180088.A0A1J8Q143"/>
<evidence type="ECO:0000313" key="3">
    <source>
        <dbReference type="Proteomes" id="UP000183567"/>
    </source>
</evidence>
<organism evidence="2 3">
    <name type="scientific">Rhizopogon vesiculosus</name>
    <dbReference type="NCBI Taxonomy" id="180088"/>
    <lineage>
        <taxon>Eukaryota</taxon>
        <taxon>Fungi</taxon>
        <taxon>Dikarya</taxon>
        <taxon>Basidiomycota</taxon>
        <taxon>Agaricomycotina</taxon>
        <taxon>Agaricomycetes</taxon>
        <taxon>Agaricomycetidae</taxon>
        <taxon>Boletales</taxon>
        <taxon>Suillineae</taxon>
        <taxon>Rhizopogonaceae</taxon>
        <taxon>Rhizopogon</taxon>
    </lineage>
</organism>
<reference evidence="2 3" key="1">
    <citation type="submission" date="2016-03" db="EMBL/GenBank/DDBJ databases">
        <title>Comparative genomics of the ectomycorrhizal sister species Rhizopogon vinicolor and Rhizopogon vesiculosus (Basidiomycota: Boletales) reveals a divergence of the mating type B locus.</title>
        <authorList>
            <person name="Mujic A.B."/>
            <person name="Kuo A."/>
            <person name="Tritt A."/>
            <person name="Lipzen A."/>
            <person name="Chen C."/>
            <person name="Johnson J."/>
            <person name="Sharma A."/>
            <person name="Barry K."/>
            <person name="Grigoriev I.V."/>
            <person name="Spatafora J.W."/>
        </authorList>
    </citation>
    <scope>NUCLEOTIDE SEQUENCE [LARGE SCALE GENOMIC DNA]</scope>
    <source>
        <strain evidence="2 3">AM-OR11-056</strain>
    </source>
</reference>
<dbReference type="GO" id="GO:0005789">
    <property type="term" value="C:endoplasmic reticulum membrane"/>
    <property type="evidence" value="ECO:0007669"/>
    <property type="project" value="InterPro"/>
</dbReference>
<comment type="caution">
    <text evidence="2">The sequence shown here is derived from an EMBL/GenBank/DDBJ whole genome shotgun (WGS) entry which is preliminary data.</text>
</comment>
<dbReference type="EMBL" id="LVVM01003488">
    <property type="protein sequence ID" value="OJA14789.1"/>
    <property type="molecule type" value="Genomic_DNA"/>
</dbReference>
<sequence length="75" mass="7704">MIMCGGATILAVGAGYLHWVSSGTAAAGKVSVVEASFIVLMTVITTSSVKSIQAKQGLPIINQTLAWIILGMLVN</sequence>
<evidence type="ECO:0000259" key="1">
    <source>
        <dbReference type="Pfam" id="PF04987"/>
    </source>
</evidence>
<name>A0A1J8Q143_9AGAM</name>
<dbReference type="GO" id="GO:0006506">
    <property type="term" value="P:GPI anchor biosynthetic process"/>
    <property type="evidence" value="ECO:0007669"/>
    <property type="project" value="InterPro"/>
</dbReference>
<protein>
    <recommendedName>
        <fullName evidence="1">GPI ethanolamine phosphate transferase 1 C-terminal domain-containing protein</fullName>
    </recommendedName>
</protein>
<keyword evidence="3" id="KW-1185">Reference proteome</keyword>